<dbReference type="eggNOG" id="COG0016">
    <property type="taxonomic scope" value="Bacteria"/>
</dbReference>
<protein>
    <recommendedName>
        <fullName evidence="13">Phenylalanine--tRNA ligase alpha subunit</fullName>
        <ecNumber evidence="13">6.1.1.20</ecNumber>
    </recommendedName>
    <alternativeName>
        <fullName evidence="13">Phenylalanyl-tRNA synthetase alpha subunit</fullName>
        <shortName evidence="13">PheRS</shortName>
    </alternativeName>
</protein>
<dbReference type="InterPro" id="IPR010978">
    <property type="entry name" value="tRNA-bd_arm"/>
</dbReference>
<dbReference type="EC" id="6.1.1.20" evidence="13"/>
<dbReference type="CDD" id="cd00496">
    <property type="entry name" value="PheRS_alpha_core"/>
    <property type="match status" value="1"/>
</dbReference>
<dbReference type="OrthoDB" id="9800719at2"/>
<comment type="caution">
    <text evidence="15">The sequence shown here is derived from an EMBL/GenBank/DDBJ whole genome shotgun (WGS) entry which is preliminary data.</text>
</comment>
<dbReference type="InterPro" id="IPR004188">
    <property type="entry name" value="Phe-tRNA_ligase_II_N"/>
</dbReference>
<sequence length="347" mass="38983">MENLETLVSPIVTSALTEVESAANAADLDQVRVRFLGKKGELTQLLKGLGKLSPEERPKAGGFINEAKQQVQAALNVKREGLEKAALEARLASETIDVTLSGRSQDLGTVHPITRTMERITDYFGNIGFEVAQGPEIEDDYHNFEALNIPGHHPARAMHDTFYFNDASYEGNRVLRTHTSPVQVRVMEALSKAGEKPPIAIVCPGKVYRCDSDQTHSPMFHQVEGLYVAEKVSFADLKSVLSDFLRVFFERDDLQVRFRPSYFPFTEPSAEVDIEWGRNEDGSIKWLEVLGCGMVHPKVFEYSGIDTSKYTGFAFGLGVERFAMLRYGVNDLRQFFDNDLRFLSQFN</sequence>
<evidence type="ECO:0000256" key="1">
    <source>
        <dbReference type="ARBA" id="ARBA00004496"/>
    </source>
</evidence>
<dbReference type="InterPro" id="IPR022911">
    <property type="entry name" value="Phe_tRNA_ligase_alpha1_bac"/>
</dbReference>
<evidence type="ECO:0000256" key="13">
    <source>
        <dbReference type="HAMAP-Rule" id="MF_00281"/>
    </source>
</evidence>
<accession>A0A081NFQ2</accession>
<evidence type="ECO:0000256" key="2">
    <source>
        <dbReference type="ARBA" id="ARBA00010207"/>
    </source>
</evidence>
<dbReference type="GO" id="GO:0000287">
    <property type="term" value="F:magnesium ion binding"/>
    <property type="evidence" value="ECO:0007669"/>
    <property type="project" value="UniProtKB-UniRule"/>
</dbReference>
<dbReference type="STRING" id="1137799.GZ78_15765"/>
<keyword evidence="5 13" id="KW-0436">Ligase</keyword>
<feature type="domain" description="Aminoacyl-transfer RNA synthetases class-II family profile" evidence="14">
    <location>
        <begin position="120"/>
        <end position="345"/>
    </location>
</feature>
<keyword evidence="16" id="KW-1185">Reference proteome</keyword>
<dbReference type="GO" id="GO:0000049">
    <property type="term" value="F:tRNA binding"/>
    <property type="evidence" value="ECO:0007669"/>
    <property type="project" value="InterPro"/>
</dbReference>
<comment type="catalytic activity">
    <reaction evidence="12 13">
        <text>tRNA(Phe) + L-phenylalanine + ATP = L-phenylalanyl-tRNA(Phe) + AMP + diphosphate + H(+)</text>
        <dbReference type="Rhea" id="RHEA:19413"/>
        <dbReference type="Rhea" id="RHEA-COMP:9668"/>
        <dbReference type="Rhea" id="RHEA-COMP:9699"/>
        <dbReference type="ChEBI" id="CHEBI:15378"/>
        <dbReference type="ChEBI" id="CHEBI:30616"/>
        <dbReference type="ChEBI" id="CHEBI:33019"/>
        <dbReference type="ChEBI" id="CHEBI:58095"/>
        <dbReference type="ChEBI" id="CHEBI:78442"/>
        <dbReference type="ChEBI" id="CHEBI:78531"/>
        <dbReference type="ChEBI" id="CHEBI:456215"/>
        <dbReference type="EC" id="6.1.1.20"/>
    </reaction>
</comment>
<dbReference type="PROSITE" id="PS50862">
    <property type="entry name" value="AA_TRNA_LIGASE_II"/>
    <property type="match status" value="1"/>
</dbReference>
<dbReference type="AlphaFoldDB" id="A0A081NFQ2"/>
<evidence type="ECO:0000256" key="8">
    <source>
        <dbReference type="ARBA" id="ARBA00022840"/>
    </source>
</evidence>
<dbReference type="GO" id="GO:0004826">
    <property type="term" value="F:phenylalanine-tRNA ligase activity"/>
    <property type="evidence" value="ECO:0007669"/>
    <property type="project" value="UniProtKB-UniRule"/>
</dbReference>
<keyword evidence="11 13" id="KW-0030">Aminoacyl-tRNA synthetase</keyword>
<gene>
    <name evidence="13" type="primary">pheS</name>
    <name evidence="15" type="ORF">GZ78_15765</name>
</gene>
<evidence type="ECO:0000256" key="5">
    <source>
        <dbReference type="ARBA" id="ARBA00022598"/>
    </source>
</evidence>
<dbReference type="GO" id="GO:0006432">
    <property type="term" value="P:phenylalanyl-tRNA aminoacylation"/>
    <property type="evidence" value="ECO:0007669"/>
    <property type="project" value="UniProtKB-UniRule"/>
</dbReference>
<dbReference type="InterPro" id="IPR002319">
    <property type="entry name" value="Phenylalanyl-tRNA_Synthase"/>
</dbReference>
<keyword evidence="8 13" id="KW-0067">ATP-binding</keyword>
<keyword evidence="6 13" id="KW-0479">Metal-binding</keyword>
<dbReference type="PANTHER" id="PTHR11538">
    <property type="entry name" value="PHENYLALANYL-TRNA SYNTHETASE"/>
    <property type="match status" value="1"/>
</dbReference>
<evidence type="ECO:0000313" key="15">
    <source>
        <dbReference type="EMBL" id="KEQ17275.1"/>
    </source>
</evidence>
<evidence type="ECO:0000256" key="6">
    <source>
        <dbReference type="ARBA" id="ARBA00022723"/>
    </source>
</evidence>
<evidence type="ECO:0000256" key="11">
    <source>
        <dbReference type="ARBA" id="ARBA00023146"/>
    </source>
</evidence>
<proteinExistence type="inferred from homology"/>
<evidence type="ECO:0000256" key="3">
    <source>
        <dbReference type="ARBA" id="ARBA00011209"/>
    </source>
</evidence>
<dbReference type="Pfam" id="PF01409">
    <property type="entry name" value="tRNA-synt_2d"/>
    <property type="match status" value="1"/>
</dbReference>
<dbReference type="Proteomes" id="UP000028073">
    <property type="component" value="Unassembled WGS sequence"/>
</dbReference>
<keyword evidence="10 13" id="KW-0648">Protein biosynthesis</keyword>
<dbReference type="GO" id="GO:0005737">
    <property type="term" value="C:cytoplasm"/>
    <property type="evidence" value="ECO:0007669"/>
    <property type="project" value="UniProtKB-SubCell"/>
</dbReference>
<dbReference type="GO" id="GO:0005524">
    <property type="term" value="F:ATP binding"/>
    <property type="evidence" value="ECO:0007669"/>
    <property type="project" value="UniProtKB-UniRule"/>
</dbReference>
<dbReference type="Pfam" id="PF02912">
    <property type="entry name" value="Phe_tRNA-synt_N"/>
    <property type="match status" value="1"/>
</dbReference>
<comment type="similarity">
    <text evidence="2 13">Belongs to the class-II aminoacyl-tRNA synthetase family. Phe-tRNA synthetase alpha subunit type 1 subfamily.</text>
</comment>
<dbReference type="NCBIfam" id="TIGR00468">
    <property type="entry name" value="pheS"/>
    <property type="match status" value="1"/>
</dbReference>
<dbReference type="Gene3D" id="3.30.930.10">
    <property type="entry name" value="Bira Bifunctional Protein, Domain 2"/>
    <property type="match status" value="1"/>
</dbReference>
<organism evidence="15 16">
    <name type="scientific">Endozoicomonas numazuensis</name>
    <dbReference type="NCBI Taxonomy" id="1137799"/>
    <lineage>
        <taxon>Bacteria</taxon>
        <taxon>Pseudomonadati</taxon>
        <taxon>Pseudomonadota</taxon>
        <taxon>Gammaproteobacteria</taxon>
        <taxon>Oceanospirillales</taxon>
        <taxon>Endozoicomonadaceae</taxon>
        <taxon>Endozoicomonas</taxon>
    </lineage>
</organism>
<dbReference type="SUPFAM" id="SSF55681">
    <property type="entry name" value="Class II aaRS and biotin synthetases"/>
    <property type="match status" value="1"/>
</dbReference>
<dbReference type="PANTHER" id="PTHR11538:SF41">
    <property type="entry name" value="PHENYLALANINE--TRNA LIGASE, MITOCHONDRIAL"/>
    <property type="match status" value="1"/>
</dbReference>
<feature type="binding site" evidence="13">
    <location>
        <position position="267"/>
    </location>
    <ligand>
        <name>Mg(2+)</name>
        <dbReference type="ChEBI" id="CHEBI:18420"/>
        <note>shared with beta subunit</note>
    </ligand>
</feature>
<comment type="cofactor">
    <cofactor evidence="13">
        <name>Mg(2+)</name>
        <dbReference type="ChEBI" id="CHEBI:18420"/>
    </cofactor>
    <text evidence="13">Binds 2 magnesium ions per tetramer.</text>
</comment>
<name>A0A081NFQ2_9GAMM</name>
<evidence type="ECO:0000256" key="9">
    <source>
        <dbReference type="ARBA" id="ARBA00022842"/>
    </source>
</evidence>
<dbReference type="RefSeq" id="WP_034838331.1">
    <property type="nucleotide sequence ID" value="NZ_JOKH01000003.1"/>
</dbReference>
<evidence type="ECO:0000259" key="14">
    <source>
        <dbReference type="PROSITE" id="PS50862"/>
    </source>
</evidence>
<reference evidence="15 16" key="1">
    <citation type="submission" date="2014-06" db="EMBL/GenBank/DDBJ databases">
        <title>Whole Genome Sequences of Three Symbiotic Endozoicomonas Bacteria.</title>
        <authorList>
            <person name="Neave M.J."/>
            <person name="Apprill A."/>
            <person name="Voolstra C.R."/>
        </authorList>
    </citation>
    <scope>NUCLEOTIDE SEQUENCE [LARGE SCALE GENOMIC DNA]</scope>
    <source>
        <strain evidence="15 16">DSM 25634</strain>
    </source>
</reference>
<keyword evidence="9 13" id="KW-0460">Magnesium</keyword>
<dbReference type="EMBL" id="JOKH01000003">
    <property type="protein sequence ID" value="KEQ17275.1"/>
    <property type="molecule type" value="Genomic_DNA"/>
</dbReference>
<dbReference type="InterPro" id="IPR045864">
    <property type="entry name" value="aa-tRNA-synth_II/BPL/LPL"/>
</dbReference>
<dbReference type="InterPro" id="IPR004529">
    <property type="entry name" value="Phe-tRNA-synth_IIc_asu"/>
</dbReference>
<evidence type="ECO:0000256" key="12">
    <source>
        <dbReference type="ARBA" id="ARBA00049255"/>
    </source>
</evidence>
<comment type="subcellular location">
    <subcellularLocation>
        <location evidence="1 13">Cytoplasm</location>
    </subcellularLocation>
</comment>
<dbReference type="HAMAP" id="MF_00281">
    <property type="entry name" value="Phe_tRNA_synth_alpha1"/>
    <property type="match status" value="1"/>
</dbReference>
<dbReference type="SUPFAM" id="SSF46589">
    <property type="entry name" value="tRNA-binding arm"/>
    <property type="match status" value="1"/>
</dbReference>
<evidence type="ECO:0000256" key="4">
    <source>
        <dbReference type="ARBA" id="ARBA00022490"/>
    </source>
</evidence>
<dbReference type="FunFam" id="3.30.930.10:FF:000003">
    <property type="entry name" value="Phenylalanine--tRNA ligase alpha subunit"/>
    <property type="match status" value="1"/>
</dbReference>
<comment type="subunit">
    <text evidence="3 13">Tetramer of two alpha and two beta subunits.</text>
</comment>
<evidence type="ECO:0000256" key="7">
    <source>
        <dbReference type="ARBA" id="ARBA00022741"/>
    </source>
</evidence>
<evidence type="ECO:0000256" key="10">
    <source>
        <dbReference type="ARBA" id="ARBA00022917"/>
    </source>
</evidence>
<keyword evidence="7 13" id="KW-0547">Nucleotide-binding</keyword>
<evidence type="ECO:0000313" key="16">
    <source>
        <dbReference type="Proteomes" id="UP000028073"/>
    </source>
</evidence>
<keyword evidence="4 13" id="KW-0963">Cytoplasm</keyword>
<dbReference type="InterPro" id="IPR006195">
    <property type="entry name" value="aa-tRNA-synth_II"/>
</dbReference>